<keyword evidence="2" id="KW-0808">Transferase</keyword>
<dbReference type="Gene3D" id="1.10.10.10">
    <property type="entry name" value="Winged helix-like DNA-binding domain superfamily/Winged helix DNA-binding domain"/>
    <property type="match status" value="1"/>
</dbReference>
<dbReference type="EMBL" id="MU865915">
    <property type="protein sequence ID" value="KAK4455216.1"/>
    <property type="molecule type" value="Genomic_DNA"/>
</dbReference>
<dbReference type="PANTHER" id="PTHR43712:SF16">
    <property type="entry name" value="O-METHYLTRANSFERASE ELCB"/>
    <property type="match status" value="1"/>
</dbReference>
<dbReference type="AlphaFoldDB" id="A0AAV9H300"/>
<proteinExistence type="predicted"/>
<dbReference type="InterPro" id="IPR036390">
    <property type="entry name" value="WH_DNA-bd_sf"/>
</dbReference>
<feature type="domain" description="O-methyltransferase C-terminal" evidence="4">
    <location>
        <begin position="184"/>
        <end position="375"/>
    </location>
</feature>
<dbReference type="GO" id="GO:0032259">
    <property type="term" value="P:methylation"/>
    <property type="evidence" value="ECO:0007669"/>
    <property type="project" value="UniProtKB-KW"/>
</dbReference>
<keyword evidence="3" id="KW-0949">S-adenosyl-L-methionine</keyword>
<evidence type="ECO:0000256" key="2">
    <source>
        <dbReference type="ARBA" id="ARBA00022679"/>
    </source>
</evidence>
<dbReference type="InterPro" id="IPR016461">
    <property type="entry name" value="COMT-like"/>
</dbReference>
<accession>A0AAV9H300</accession>
<organism evidence="5 6">
    <name type="scientific">Podospora aff. communis PSN243</name>
    <dbReference type="NCBI Taxonomy" id="3040156"/>
    <lineage>
        <taxon>Eukaryota</taxon>
        <taxon>Fungi</taxon>
        <taxon>Dikarya</taxon>
        <taxon>Ascomycota</taxon>
        <taxon>Pezizomycotina</taxon>
        <taxon>Sordariomycetes</taxon>
        <taxon>Sordariomycetidae</taxon>
        <taxon>Sordariales</taxon>
        <taxon>Podosporaceae</taxon>
        <taxon>Podospora</taxon>
    </lineage>
</organism>
<sequence length="400" mass="44150">MALSKEELNAATTQLNAAVEAFNSSSDDANRQSIVSAAERLLLCARDPNTMWMEDAITMTRLGTIHLFQTWGAFALIPKDSPISIPDLASQLSADLSLVERTVGVLTSLSILTFQPPNLVSHTPRSLTLLPSNPLCDLYHIMWDNAMVPFFHLPAYFSAYGRKEPQSTNHIPATFARACPEKAFYEYLASDPEYFRRFTAGMAVVESHVPASGMYDFSKVIEESKKEGNEGRVVLVDVGGGKGQALVAFKEEFPGLEMGRCVLEDRKEVLEGKGLEGLEGVRREVVDFHEGQPVKGAMVYFMRRCLHNYSDELATNILRILVEAMAEDSKILIQEDVQSVPPSAAEAFLDILMMAYGGKQRSLQCWEKVVQGAGLRISGMFKRPGSTEALSVIECVKEAL</sequence>
<evidence type="ECO:0000256" key="3">
    <source>
        <dbReference type="ARBA" id="ARBA00022691"/>
    </source>
</evidence>
<keyword evidence="1" id="KW-0489">Methyltransferase</keyword>
<dbReference type="PANTHER" id="PTHR43712">
    <property type="entry name" value="PUTATIVE (AFU_ORTHOLOGUE AFUA_4G14580)-RELATED"/>
    <property type="match status" value="1"/>
</dbReference>
<evidence type="ECO:0000259" key="4">
    <source>
        <dbReference type="Pfam" id="PF00891"/>
    </source>
</evidence>
<dbReference type="Gene3D" id="3.40.50.150">
    <property type="entry name" value="Vaccinia Virus protein VP39"/>
    <property type="match status" value="1"/>
</dbReference>
<dbReference type="SUPFAM" id="SSF46785">
    <property type="entry name" value="Winged helix' DNA-binding domain"/>
    <property type="match status" value="1"/>
</dbReference>
<gene>
    <name evidence="5" type="ORF">QBC34DRAFT_109226</name>
</gene>
<protein>
    <submittedName>
        <fullName evidence="5">O-methyltransferase</fullName>
    </submittedName>
</protein>
<dbReference type="Proteomes" id="UP001321760">
    <property type="component" value="Unassembled WGS sequence"/>
</dbReference>
<evidence type="ECO:0000313" key="5">
    <source>
        <dbReference type="EMBL" id="KAK4455216.1"/>
    </source>
</evidence>
<dbReference type="GO" id="GO:0008171">
    <property type="term" value="F:O-methyltransferase activity"/>
    <property type="evidence" value="ECO:0007669"/>
    <property type="project" value="InterPro"/>
</dbReference>
<name>A0AAV9H300_9PEZI</name>
<dbReference type="InterPro" id="IPR029063">
    <property type="entry name" value="SAM-dependent_MTases_sf"/>
</dbReference>
<dbReference type="PROSITE" id="PS51683">
    <property type="entry name" value="SAM_OMT_II"/>
    <property type="match status" value="1"/>
</dbReference>
<evidence type="ECO:0000256" key="1">
    <source>
        <dbReference type="ARBA" id="ARBA00022603"/>
    </source>
</evidence>
<dbReference type="Pfam" id="PF00891">
    <property type="entry name" value="Methyltransf_2"/>
    <property type="match status" value="1"/>
</dbReference>
<dbReference type="InterPro" id="IPR036388">
    <property type="entry name" value="WH-like_DNA-bd_sf"/>
</dbReference>
<dbReference type="SUPFAM" id="SSF53335">
    <property type="entry name" value="S-adenosyl-L-methionine-dependent methyltransferases"/>
    <property type="match status" value="1"/>
</dbReference>
<reference evidence="5" key="2">
    <citation type="submission" date="2023-05" db="EMBL/GenBank/DDBJ databases">
        <authorList>
            <consortium name="Lawrence Berkeley National Laboratory"/>
            <person name="Steindorff A."/>
            <person name="Hensen N."/>
            <person name="Bonometti L."/>
            <person name="Westerberg I."/>
            <person name="Brannstrom I.O."/>
            <person name="Guillou S."/>
            <person name="Cros-Aarteil S."/>
            <person name="Calhoun S."/>
            <person name="Haridas S."/>
            <person name="Kuo A."/>
            <person name="Mondo S."/>
            <person name="Pangilinan J."/>
            <person name="Riley R."/>
            <person name="Labutti K."/>
            <person name="Andreopoulos B."/>
            <person name="Lipzen A."/>
            <person name="Chen C."/>
            <person name="Yanf M."/>
            <person name="Daum C."/>
            <person name="Ng V."/>
            <person name="Clum A."/>
            <person name="Ohm R."/>
            <person name="Martin F."/>
            <person name="Silar P."/>
            <person name="Natvig D."/>
            <person name="Lalanne C."/>
            <person name="Gautier V."/>
            <person name="Ament-Velasquez S.L."/>
            <person name="Kruys A."/>
            <person name="Hutchinson M.I."/>
            <person name="Powell A.J."/>
            <person name="Barry K."/>
            <person name="Miller A.N."/>
            <person name="Grigoriev I.V."/>
            <person name="Debuchy R."/>
            <person name="Gladieux P."/>
            <person name="Thoren M.H."/>
            <person name="Johannesson H."/>
        </authorList>
    </citation>
    <scope>NUCLEOTIDE SEQUENCE</scope>
    <source>
        <strain evidence="5">PSN243</strain>
    </source>
</reference>
<comment type="caution">
    <text evidence="5">The sequence shown here is derived from an EMBL/GenBank/DDBJ whole genome shotgun (WGS) entry which is preliminary data.</text>
</comment>
<dbReference type="InterPro" id="IPR001077">
    <property type="entry name" value="COMT_C"/>
</dbReference>
<evidence type="ECO:0000313" key="6">
    <source>
        <dbReference type="Proteomes" id="UP001321760"/>
    </source>
</evidence>
<reference evidence="5" key="1">
    <citation type="journal article" date="2023" name="Mol. Phylogenet. Evol.">
        <title>Genome-scale phylogeny and comparative genomics of the fungal order Sordariales.</title>
        <authorList>
            <person name="Hensen N."/>
            <person name="Bonometti L."/>
            <person name="Westerberg I."/>
            <person name="Brannstrom I.O."/>
            <person name="Guillou S."/>
            <person name="Cros-Aarteil S."/>
            <person name="Calhoun S."/>
            <person name="Haridas S."/>
            <person name="Kuo A."/>
            <person name="Mondo S."/>
            <person name="Pangilinan J."/>
            <person name="Riley R."/>
            <person name="LaButti K."/>
            <person name="Andreopoulos B."/>
            <person name="Lipzen A."/>
            <person name="Chen C."/>
            <person name="Yan M."/>
            <person name="Daum C."/>
            <person name="Ng V."/>
            <person name="Clum A."/>
            <person name="Steindorff A."/>
            <person name="Ohm R.A."/>
            <person name="Martin F."/>
            <person name="Silar P."/>
            <person name="Natvig D.O."/>
            <person name="Lalanne C."/>
            <person name="Gautier V."/>
            <person name="Ament-Velasquez S.L."/>
            <person name="Kruys A."/>
            <person name="Hutchinson M.I."/>
            <person name="Powell A.J."/>
            <person name="Barry K."/>
            <person name="Miller A.N."/>
            <person name="Grigoriev I.V."/>
            <person name="Debuchy R."/>
            <person name="Gladieux P."/>
            <person name="Hiltunen Thoren M."/>
            <person name="Johannesson H."/>
        </authorList>
    </citation>
    <scope>NUCLEOTIDE SEQUENCE</scope>
    <source>
        <strain evidence="5">PSN243</strain>
    </source>
</reference>
<keyword evidence="6" id="KW-1185">Reference proteome</keyword>